<name>A0AAW8DJL2_9MICC</name>
<dbReference type="InterPro" id="IPR018723">
    <property type="entry name" value="DUF2254_membrane"/>
</dbReference>
<protein>
    <submittedName>
        <fullName evidence="2">Membrane protein</fullName>
    </submittedName>
</protein>
<reference evidence="2 4" key="1">
    <citation type="submission" date="2023-07" db="EMBL/GenBank/DDBJ databases">
        <title>Sorghum-associated microbial communities from plants grown in Nebraska, USA.</title>
        <authorList>
            <person name="Schachtman D."/>
        </authorList>
    </citation>
    <scope>NUCLEOTIDE SEQUENCE</scope>
    <source>
        <strain evidence="2">DS1006</strain>
        <strain evidence="3 4">DS1016</strain>
    </source>
</reference>
<dbReference type="EMBL" id="JAUSTF010000006">
    <property type="protein sequence ID" value="MDQ0181597.1"/>
    <property type="molecule type" value="Genomic_DNA"/>
</dbReference>
<proteinExistence type="predicted"/>
<accession>A0AAW8DJL2</accession>
<feature type="transmembrane region" description="Helical" evidence="1">
    <location>
        <begin position="57"/>
        <end position="83"/>
    </location>
</feature>
<comment type="caution">
    <text evidence="2">The sequence shown here is derived from an EMBL/GenBank/DDBJ whole genome shotgun (WGS) entry which is preliminary data.</text>
</comment>
<evidence type="ECO:0000313" key="5">
    <source>
        <dbReference type="Proteomes" id="UP001242995"/>
    </source>
</evidence>
<organism evidence="2 5">
    <name type="scientific">Arthrobacter bambusae</name>
    <dbReference type="NCBI Taxonomy" id="1338426"/>
    <lineage>
        <taxon>Bacteria</taxon>
        <taxon>Bacillati</taxon>
        <taxon>Actinomycetota</taxon>
        <taxon>Actinomycetes</taxon>
        <taxon>Micrococcales</taxon>
        <taxon>Micrococcaceae</taxon>
        <taxon>Arthrobacter</taxon>
    </lineage>
</organism>
<dbReference type="Proteomes" id="UP001230951">
    <property type="component" value="Unassembled WGS sequence"/>
</dbReference>
<dbReference type="AlphaFoldDB" id="A0AAW8DJL2"/>
<feature type="transmembrane region" description="Helical" evidence="1">
    <location>
        <begin position="137"/>
        <end position="157"/>
    </location>
</feature>
<dbReference type="Proteomes" id="UP001242995">
    <property type="component" value="Unassembled WGS sequence"/>
</dbReference>
<dbReference type="EMBL" id="JAUSRG010000008">
    <property type="protein sequence ID" value="MDP9905986.1"/>
    <property type="molecule type" value="Genomic_DNA"/>
</dbReference>
<sequence length="447" mass="47748">MRRDAVREYLASALWAMPTCAVVVAIIAGAGLSAVQLDTTSPFAVLLFQGTSDDARNLLIGIASTMVTVIAVVLGLTVVALQLASTQFSPRLLRNFLRDIPNQVTLSAFVATFAYSTAGLYTVGIAAGQRTQDYPRLAVSGALLLLFVSMVMLVFFAHHLSHSIQVDQVMKGVEKATLKVIARSFVPGDPGIRMPDPPPGATALLVPQSGYVQAFHAEALVEVLASRGLTALMVPMIGRHVVAGSPLAWVWETTGERVRPLVPDGGTELRRALAQSVRIGYERTLEQDVAFGIRQLADVASKALSPAINDPYTANQAVDHLGSILAALSLRQHGPQVVADAQGTVRLHVPGRDFAYLVDLALGQVRRYGANEPRVVRALLRVCRELVWFGDAAHHAVVRRYVETLMSDVTRLVAQPADREPLLAEGAALLQAFDVADGTSDAGDAGS</sequence>
<keyword evidence="1" id="KW-0472">Membrane</keyword>
<evidence type="ECO:0000313" key="3">
    <source>
        <dbReference type="EMBL" id="MDQ0181597.1"/>
    </source>
</evidence>
<keyword evidence="4" id="KW-1185">Reference proteome</keyword>
<dbReference type="RefSeq" id="WP_306962281.1">
    <property type="nucleotide sequence ID" value="NZ_JAUSRG010000008.1"/>
</dbReference>
<feature type="transmembrane region" description="Helical" evidence="1">
    <location>
        <begin position="104"/>
        <end position="125"/>
    </location>
</feature>
<keyword evidence="1" id="KW-0812">Transmembrane</keyword>
<dbReference type="Pfam" id="PF10011">
    <property type="entry name" value="DUF2254"/>
    <property type="match status" value="1"/>
</dbReference>
<keyword evidence="1" id="KW-1133">Transmembrane helix</keyword>
<gene>
    <name evidence="2" type="ORF">J2S90_002957</name>
    <name evidence="3" type="ORF">J2S93_003035</name>
</gene>
<feature type="transmembrane region" description="Helical" evidence="1">
    <location>
        <begin position="12"/>
        <end position="37"/>
    </location>
</feature>
<evidence type="ECO:0000313" key="2">
    <source>
        <dbReference type="EMBL" id="MDP9905986.1"/>
    </source>
</evidence>
<evidence type="ECO:0000313" key="4">
    <source>
        <dbReference type="Proteomes" id="UP001230951"/>
    </source>
</evidence>
<evidence type="ECO:0000256" key="1">
    <source>
        <dbReference type="SAM" id="Phobius"/>
    </source>
</evidence>